<dbReference type="AlphaFoldDB" id="A0A6J6FLM0"/>
<feature type="transmembrane region" description="Helical" evidence="5">
    <location>
        <begin position="129"/>
        <end position="149"/>
    </location>
</feature>
<feature type="transmembrane region" description="Helical" evidence="5">
    <location>
        <begin position="194"/>
        <end position="213"/>
    </location>
</feature>
<reference evidence="7" key="1">
    <citation type="submission" date="2020-05" db="EMBL/GenBank/DDBJ databases">
        <authorList>
            <person name="Chiriac C."/>
            <person name="Salcher M."/>
            <person name="Ghai R."/>
            <person name="Kavagutti S V."/>
        </authorList>
    </citation>
    <scope>NUCLEOTIDE SEQUENCE</scope>
</reference>
<organism evidence="7">
    <name type="scientific">freshwater metagenome</name>
    <dbReference type="NCBI Taxonomy" id="449393"/>
    <lineage>
        <taxon>unclassified sequences</taxon>
        <taxon>metagenomes</taxon>
        <taxon>ecological metagenomes</taxon>
    </lineage>
</organism>
<feature type="transmembrane region" description="Helical" evidence="5">
    <location>
        <begin position="228"/>
        <end position="249"/>
    </location>
</feature>
<evidence type="ECO:0000256" key="2">
    <source>
        <dbReference type="ARBA" id="ARBA00022692"/>
    </source>
</evidence>
<dbReference type="SUPFAM" id="SSF103481">
    <property type="entry name" value="Multidrug resistance efflux transporter EmrE"/>
    <property type="match status" value="2"/>
</dbReference>
<feature type="transmembrane region" description="Helical" evidence="5">
    <location>
        <begin position="40"/>
        <end position="60"/>
    </location>
</feature>
<name>A0A6J6FLM0_9ZZZZ</name>
<feature type="transmembrane region" description="Helical" evidence="5">
    <location>
        <begin position="161"/>
        <end position="182"/>
    </location>
</feature>
<dbReference type="GO" id="GO:0016020">
    <property type="term" value="C:membrane"/>
    <property type="evidence" value="ECO:0007669"/>
    <property type="project" value="UniProtKB-SubCell"/>
</dbReference>
<feature type="domain" description="EamA" evidence="6">
    <location>
        <begin position="163"/>
        <end position="300"/>
    </location>
</feature>
<proteinExistence type="predicted"/>
<feature type="transmembrane region" description="Helical" evidence="5">
    <location>
        <begin position="98"/>
        <end position="117"/>
    </location>
</feature>
<evidence type="ECO:0000259" key="6">
    <source>
        <dbReference type="Pfam" id="PF00892"/>
    </source>
</evidence>
<dbReference type="InterPro" id="IPR037185">
    <property type="entry name" value="EmrE-like"/>
</dbReference>
<accession>A0A6J6FLM0</accession>
<keyword evidence="2 5" id="KW-0812">Transmembrane</keyword>
<dbReference type="Pfam" id="PF00892">
    <property type="entry name" value="EamA"/>
    <property type="match status" value="2"/>
</dbReference>
<dbReference type="PANTHER" id="PTHR32322:SF2">
    <property type="entry name" value="EAMA DOMAIN-CONTAINING PROTEIN"/>
    <property type="match status" value="1"/>
</dbReference>
<feature type="transmembrane region" description="Helical" evidence="5">
    <location>
        <begin position="72"/>
        <end position="92"/>
    </location>
</feature>
<evidence type="ECO:0000256" key="4">
    <source>
        <dbReference type="ARBA" id="ARBA00023136"/>
    </source>
</evidence>
<evidence type="ECO:0000256" key="5">
    <source>
        <dbReference type="SAM" id="Phobius"/>
    </source>
</evidence>
<feature type="domain" description="EamA" evidence="6">
    <location>
        <begin position="19"/>
        <end position="145"/>
    </location>
</feature>
<keyword evidence="3 5" id="KW-1133">Transmembrane helix</keyword>
<keyword evidence="4 5" id="KW-0472">Membrane</keyword>
<dbReference type="EMBL" id="CAEZUF010000033">
    <property type="protein sequence ID" value="CAB4589701.1"/>
    <property type="molecule type" value="Genomic_DNA"/>
</dbReference>
<comment type="subcellular location">
    <subcellularLocation>
        <location evidence="1">Membrane</location>
        <topology evidence="1">Multi-pass membrane protein</topology>
    </subcellularLocation>
</comment>
<dbReference type="InterPro" id="IPR050638">
    <property type="entry name" value="AA-Vitamin_Transporters"/>
</dbReference>
<dbReference type="InterPro" id="IPR000620">
    <property type="entry name" value="EamA_dom"/>
</dbReference>
<evidence type="ECO:0000256" key="1">
    <source>
        <dbReference type="ARBA" id="ARBA00004141"/>
    </source>
</evidence>
<evidence type="ECO:0000313" key="7">
    <source>
        <dbReference type="EMBL" id="CAB4589701.1"/>
    </source>
</evidence>
<dbReference type="PANTHER" id="PTHR32322">
    <property type="entry name" value="INNER MEMBRANE TRANSPORTER"/>
    <property type="match status" value="1"/>
</dbReference>
<sequence length="310" mass="33116">MPNSASANKSKVWLSLWSVYIIWGSTYYGIALAIESMPPLLAMGTRFLAATSILIVVLGAKNGWRSLIIPRAEFLNASLMGGTLLGIAIGSVALGERYVPTGIAALIISALPFWIAIFRTVDGNRPSNLSWLGVVIGFVGVAFLLKPGSVNPLNGASTGLMLFWACMIMIGNIGWSFGSYIAPRFPMPKNPMISTMYQMLTGGLLLVVVGLATGEKIADFFDATRGSWAGWSYLTLVGSIVAYSSYVWLISNAPIGLISTYAYVNPVIAISLGAIFLHEKISISYIFGGAIVLLGVLMVVTNESRSISKN</sequence>
<protein>
    <submittedName>
        <fullName evidence="7">Unannotated protein</fullName>
    </submittedName>
</protein>
<evidence type="ECO:0000256" key="3">
    <source>
        <dbReference type="ARBA" id="ARBA00022989"/>
    </source>
</evidence>
<feature type="transmembrane region" description="Helical" evidence="5">
    <location>
        <begin position="261"/>
        <end position="277"/>
    </location>
</feature>
<feature type="transmembrane region" description="Helical" evidence="5">
    <location>
        <begin position="12"/>
        <end position="34"/>
    </location>
</feature>
<gene>
    <name evidence="7" type="ORF">UFOPK1791_00492</name>
</gene>
<feature type="transmembrane region" description="Helical" evidence="5">
    <location>
        <begin position="283"/>
        <end position="301"/>
    </location>
</feature>